<keyword evidence="3 6" id="KW-0812">Transmembrane</keyword>
<keyword evidence="5 6" id="KW-0472">Membrane</keyword>
<keyword evidence="4 6" id="KW-1133">Transmembrane helix</keyword>
<dbReference type="EMBL" id="CP054491">
    <property type="protein sequence ID" value="QKQ26222.1"/>
    <property type="molecule type" value="Genomic_DNA"/>
</dbReference>
<feature type="transmembrane region" description="Helical" evidence="6">
    <location>
        <begin position="113"/>
        <end position="136"/>
    </location>
</feature>
<evidence type="ECO:0000313" key="7">
    <source>
        <dbReference type="EMBL" id="QKQ26222.1"/>
    </source>
</evidence>
<dbReference type="AlphaFoldDB" id="A0A6N0HV10"/>
<keyword evidence="8" id="KW-1185">Reference proteome</keyword>
<comment type="subcellular location">
    <subcellularLocation>
        <location evidence="1">Cell membrane</location>
        <topology evidence="1">Multi-pass membrane protein</topology>
    </subcellularLocation>
</comment>
<organism evidence="7 8">
    <name type="scientific">Candidatus Reidiella endopervernicosa</name>
    <dbReference type="NCBI Taxonomy" id="2738883"/>
    <lineage>
        <taxon>Bacteria</taxon>
        <taxon>Pseudomonadati</taxon>
        <taxon>Pseudomonadota</taxon>
        <taxon>Gammaproteobacteria</taxon>
        <taxon>Candidatus Reidiella</taxon>
    </lineage>
</organism>
<keyword evidence="2" id="KW-1003">Cell membrane</keyword>
<reference evidence="7 8" key="1">
    <citation type="submission" date="2020-05" db="EMBL/GenBank/DDBJ databases">
        <title>Horizontal transmission and recombination maintain forever young bacterial symbiont genomes.</title>
        <authorList>
            <person name="Russell S.L."/>
            <person name="Pepper-Tunick E."/>
            <person name="Svedberg J."/>
            <person name="Byrne A."/>
            <person name="Ruelas Castillo J."/>
            <person name="Vollmers C."/>
            <person name="Beinart R.A."/>
            <person name="Corbett-Detig R."/>
        </authorList>
    </citation>
    <scope>NUCLEOTIDE SEQUENCE [LARGE SCALE GENOMIC DNA]</scope>
    <source>
        <strain evidence="7">Santa_Monica_outfall</strain>
    </source>
</reference>
<evidence type="ECO:0000256" key="4">
    <source>
        <dbReference type="ARBA" id="ARBA00022989"/>
    </source>
</evidence>
<gene>
    <name evidence="7" type="ORF">HUE57_07935</name>
</gene>
<feature type="transmembrane region" description="Helical" evidence="6">
    <location>
        <begin position="73"/>
        <end position="92"/>
    </location>
</feature>
<feature type="transmembrane region" description="Helical" evidence="6">
    <location>
        <begin position="34"/>
        <end position="53"/>
    </location>
</feature>
<evidence type="ECO:0000256" key="5">
    <source>
        <dbReference type="ARBA" id="ARBA00023136"/>
    </source>
</evidence>
<name>A0A6N0HV10_9GAMM</name>
<dbReference type="InterPro" id="IPR050833">
    <property type="entry name" value="Poly_Biosynth_Transport"/>
</dbReference>
<dbReference type="Proteomes" id="UP000509658">
    <property type="component" value="Chromosome"/>
</dbReference>
<proteinExistence type="predicted"/>
<dbReference type="PANTHER" id="PTHR30250:SF26">
    <property type="entry name" value="PSMA PROTEIN"/>
    <property type="match status" value="1"/>
</dbReference>
<evidence type="ECO:0000256" key="1">
    <source>
        <dbReference type="ARBA" id="ARBA00004651"/>
    </source>
</evidence>
<dbReference type="Pfam" id="PF13440">
    <property type="entry name" value="Polysacc_synt_3"/>
    <property type="match status" value="1"/>
</dbReference>
<evidence type="ECO:0000256" key="2">
    <source>
        <dbReference type="ARBA" id="ARBA00022475"/>
    </source>
</evidence>
<dbReference type="RefSeq" id="WP_174672992.1">
    <property type="nucleotide sequence ID" value="NZ_CP054491.1"/>
</dbReference>
<accession>A0A6N0HV10</accession>
<dbReference type="KEGG" id="rev:HUE57_07935"/>
<sequence>MLVGVIEIGVLSRQYYKAVSCKQKISIRIYLNEIIPVIPFATGIAYTALIAVVANQIDKLVMSNILPIHEYGYFTLVVIISTGIVQLSKPIGQAVLPRMTYLLSNEDMQKMLTLYRGTQIVAVFIVPLSGVIAIYSYEILYLWSGEINAAEWGKDILFWFSLSSGILAVNSFQYHLQFAYGKLKLHVIYTSVMAIIQIPLLIYVAYMYGPLQVAVTWFFSGC</sequence>
<dbReference type="GO" id="GO:0005886">
    <property type="term" value="C:plasma membrane"/>
    <property type="evidence" value="ECO:0007669"/>
    <property type="project" value="UniProtKB-SubCell"/>
</dbReference>
<feature type="transmembrane region" description="Helical" evidence="6">
    <location>
        <begin position="156"/>
        <end position="176"/>
    </location>
</feature>
<protein>
    <submittedName>
        <fullName evidence="7">Oligosaccharide flippase family protein</fullName>
    </submittedName>
</protein>
<evidence type="ECO:0000256" key="3">
    <source>
        <dbReference type="ARBA" id="ARBA00022692"/>
    </source>
</evidence>
<evidence type="ECO:0000313" key="8">
    <source>
        <dbReference type="Proteomes" id="UP000509658"/>
    </source>
</evidence>
<dbReference type="PANTHER" id="PTHR30250">
    <property type="entry name" value="PST FAMILY PREDICTED COLANIC ACID TRANSPORTER"/>
    <property type="match status" value="1"/>
</dbReference>
<feature type="transmembrane region" description="Helical" evidence="6">
    <location>
        <begin position="188"/>
        <end position="208"/>
    </location>
</feature>
<evidence type="ECO:0000256" key="6">
    <source>
        <dbReference type="SAM" id="Phobius"/>
    </source>
</evidence>